<evidence type="ECO:0000313" key="7">
    <source>
        <dbReference type="EMBL" id="MFD2840264.1"/>
    </source>
</evidence>
<accession>A0ABW5XGP0</accession>
<protein>
    <recommendedName>
        <fullName evidence="1">Lactose phosphotransferase system repressor</fullName>
    </recommendedName>
</protein>
<evidence type="ECO:0000256" key="3">
    <source>
        <dbReference type="ARBA" id="ARBA00023015"/>
    </source>
</evidence>
<reference evidence="8" key="1">
    <citation type="journal article" date="2019" name="Int. J. Syst. Evol. Microbiol.">
        <title>The Global Catalogue of Microorganisms (GCM) 10K type strain sequencing project: providing services to taxonomists for standard genome sequencing and annotation.</title>
        <authorList>
            <consortium name="The Broad Institute Genomics Platform"/>
            <consortium name="The Broad Institute Genome Sequencing Center for Infectious Disease"/>
            <person name="Wu L."/>
            <person name="Ma J."/>
        </authorList>
    </citation>
    <scope>NUCLEOTIDE SEQUENCE [LARGE SCALE GENOMIC DNA]</scope>
    <source>
        <strain evidence="8">KCTC 33576</strain>
    </source>
</reference>
<evidence type="ECO:0000256" key="5">
    <source>
        <dbReference type="ARBA" id="ARBA00024937"/>
    </source>
</evidence>
<keyword evidence="2" id="KW-0678">Repressor</keyword>
<dbReference type="Gene3D" id="3.40.50.1360">
    <property type="match status" value="1"/>
</dbReference>
<evidence type="ECO:0000259" key="6">
    <source>
        <dbReference type="PROSITE" id="PS51000"/>
    </source>
</evidence>
<dbReference type="RefSeq" id="WP_377466054.1">
    <property type="nucleotide sequence ID" value="NZ_JBHUOP010000002.1"/>
</dbReference>
<dbReference type="PRINTS" id="PR00037">
    <property type="entry name" value="HTHLACR"/>
</dbReference>
<keyword evidence="8" id="KW-1185">Reference proteome</keyword>
<dbReference type="InterPro" id="IPR014036">
    <property type="entry name" value="DeoR-like_C"/>
</dbReference>
<comment type="caution">
    <text evidence="7">The sequence shown here is derived from an EMBL/GenBank/DDBJ whole genome shotgun (WGS) entry which is preliminary data.</text>
</comment>
<sequence length="253" mass="27439">MYAPERHSHILGLARTNGRVEVTTLAAELDVTQETIRRDLTALERRGLVRRVHGGAIPVERFSTEPAVAEREHTNAPEKDAIALAALRELPTHGSILLDAGTTTARLAALIPTDSELVVVTHSIVIANILSRHEKITLHLVGGQVRARTLAAVGPWSQRALKTIEVDVAFMGTNGLTVERGLTTPDLEESEVKRAIVAAARRVVVLTDHSKIGRNEFITFADINQVDTLVTDQASEPEILTELESQGVTVINA</sequence>
<dbReference type="InterPro" id="IPR050313">
    <property type="entry name" value="Carb_Metab_HTH_regulators"/>
</dbReference>
<keyword evidence="4" id="KW-0804">Transcription</keyword>
<dbReference type="SMART" id="SM01134">
    <property type="entry name" value="DeoRC"/>
    <property type="match status" value="1"/>
</dbReference>
<dbReference type="Pfam" id="PF00455">
    <property type="entry name" value="DeoRC"/>
    <property type="match status" value="1"/>
</dbReference>
<evidence type="ECO:0000256" key="1">
    <source>
        <dbReference type="ARBA" id="ARBA00021390"/>
    </source>
</evidence>
<dbReference type="PANTHER" id="PTHR30363">
    <property type="entry name" value="HTH-TYPE TRANSCRIPTIONAL REGULATOR SRLR-RELATED"/>
    <property type="match status" value="1"/>
</dbReference>
<dbReference type="SMART" id="SM00420">
    <property type="entry name" value="HTH_DEOR"/>
    <property type="match status" value="1"/>
</dbReference>
<dbReference type="SUPFAM" id="SSF46785">
    <property type="entry name" value="Winged helix' DNA-binding domain"/>
    <property type="match status" value="1"/>
</dbReference>
<evidence type="ECO:0000256" key="4">
    <source>
        <dbReference type="ARBA" id="ARBA00023163"/>
    </source>
</evidence>
<keyword evidence="7" id="KW-0238">DNA-binding</keyword>
<dbReference type="SUPFAM" id="SSF100950">
    <property type="entry name" value="NagB/RpiA/CoA transferase-like"/>
    <property type="match status" value="1"/>
</dbReference>
<dbReference type="InterPro" id="IPR037171">
    <property type="entry name" value="NagB/RpiA_transferase-like"/>
</dbReference>
<name>A0ABW5XGP0_9MICO</name>
<gene>
    <name evidence="7" type="ORF">ACFSYH_06735</name>
</gene>
<dbReference type="EMBL" id="JBHUOP010000002">
    <property type="protein sequence ID" value="MFD2840264.1"/>
    <property type="molecule type" value="Genomic_DNA"/>
</dbReference>
<dbReference type="PANTHER" id="PTHR30363:SF4">
    <property type="entry name" value="GLYCEROL-3-PHOSPHATE REGULON REPRESSOR"/>
    <property type="match status" value="1"/>
</dbReference>
<dbReference type="Proteomes" id="UP001597391">
    <property type="component" value="Unassembled WGS sequence"/>
</dbReference>
<dbReference type="InterPro" id="IPR001034">
    <property type="entry name" value="DeoR_HTH"/>
</dbReference>
<comment type="function">
    <text evidence="5">Repressor of the lactose catabolism operon. Galactose-6-phosphate is the inducer.</text>
</comment>
<dbReference type="PROSITE" id="PS51000">
    <property type="entry name" value="HTH_DEOR_2"/>
    <property type="match status" value="1"/>
</dbReference>
<dbReference type="Pfam" id="PF08220">
    <property type="entry name" value="HTH_DeoR"/>
    <property type="match status" value="1"/>
</dbReference>
<keyword evidence="3" id="KW-0805">Transcription regulation</keyword>
<organism evidence="7 8">
    <name type="scientific">Populibacterium corticicola</name>
    <dbReference type="NCBI Taxonomy" id="1812826"/>
    <lineage>
        <taxon>Bacteria</taxon>
        <taxon>Bacillati</taxon>
        <taxon>Actinomycetota</taxon>
        <taxon>Actinomycetes</taxon>
        <taxon>Micrococcales</taxon>
        <taxon>Jonesiaceae</taxon>
        <taxon>Populibacterium</taxon>
    </lineage>
</organism>
<dbReference type="InterPro" id="IPR036390">
    <property type="entry name" value="WH_DNA-bd_sf"/>
</dbReference>
<dbReference type="Gene3D" id="1.10.10.10">
    <property type="entry name" value="Winged helix-like DNA-binding domain superfamily/Winged helix DNA-binding domain"/>
    <property type="match status" value="1"/>
</dbReference>
<evidence type="ECO:0000256" key="2">
    <source>
        <dbReference type="ARBA" id="ARBA00022491"/>
    </source>
</evidence>
<dbReference type="InterPro" id="IPR036388">
    <property type="entry name" value="WH-like_DNA-bd_sf"/>
</dbReference>
<evidence type="ECO:0000313" key="8">
    <source>
        <dbReference type="Proteomes" id="UP001597391"/>
    </source>
</evidence>
<proteinExistence type="predicted"/>
<feature type="domain" description="HTH deoR-type" evidence="6">
    <location>
        <begin position="3"/>
        <end position="58"/>
    </location>
</feature>
<dbReference type="GO" id="GO:0003677">
    <property type="term" value="F:DNA binding"/>
    <property type="evidence" value="ECO:0007669"/>
    <property type="project" value="UniProtKB-KW"/>
</dbReference>